<protein>
    <submittedName>
        <fullName evidence="1">Uncharacterized protein</fullName>
    </submittedName>
</protein>
<accession>A0A9W4B5G6</accession>
<reference evidence="1 2" key="1">
    <citation type="journal article" date="2019" name="Emerg. Microbes Infect.">
        <title>Comprehensive subspecies identification of 175 nontuberculous mycobacteria species based on 7547 genomic profiles.</title>
        <authorList>
            <person name="Matsumoto Y."/>
            <person name="Kinjo T."/>
            <person name="Motooka D."/>
            <person name="Nabeya D."/>
            <person name="Jung N."/>
            <person name="Uechi K."/>
            <person name="Horii T."/>
            <person name="Iida T."/>
            <person name="Fujita J."/>
            <person name="Nakamura S."/>
        </authorList>
    </citation>
    <scope>NUCLEOTIDE SEQUENCE [LARGE SCALE GENOMIC DNA]</scope>
    <source>
        <strain evidence="1 2">JCM 6399</strain>
    </source>
</reference>
<keyword evidence="2" id="KW-1185">Reference proteome</keyword>
<proteinExistence type="predicted"/>
<evidence type="ECO:0000313" key="1">
    <source>
        <dbReference type="EMBL" id="BBY91340.1"/>
    </source>
</evidence>
<dbReference type="EMBL" id="AP022601">
    <property type="protein sequence ID" value="BBY91340.1"/>
    <property type="molecule type" value="Genomic_DNA"/>
</dbReference>
<dbReference type="KEGG" id="mgau:MGALJ_10090"/>
<evidence type="ECO:0000313" key="2">
    <source>
        <dbReference type="Proteomes" id="UP000465785"/>
    </source>
</evidence>
<dbReference type="AlphaFoldDB" id="A0A9W4B5G6"/>
<gene>
    <name evidence="1" type="ORF">MGALJ_10090</name>
</gene>
<organism evidence="1 2">
    <name type="scientific">Mycobacterium gallinarum</name>
    <dbReference type="NCBI Taxonomy" id="39689"/>
    <lineage>
        <taxon>Bacteria</taxon>
        <taxon>Bacillati</taxon>
        <taxon>Actinomycetota</taxon>
        <taxon>Actinomycetes</taxon>
        <taxon>Mycobacteriales</taxon>
        <taxon>Mycobacteriaceae</taxon>
        <taxon>Mycobacterium</taxon>
    </lineage>
</organism>
<name>A0A9W4B5G6_9MYCO</name>
<sequence>MPRVNQPAGWVIPGLYENRVPCRQSDKRPDPRLWLGCQDAEEIARLDALKAEAEIEEAVYRAEAVERGEPFELPRWYVGGNFFPLPRDHPLRARDVRRVRVYRDDRVVPVYDD</sequence>
<dbReference type="Proteomes" id="UP000465785">
    <property type="component" value="Chromosome"/>
</dbReference>